<gene>
    <name evidence="3" type="ordered locus">Snas_1256</name>
</gene>
<proteinExistence type="predicted"/>
<dbReference type="HOGENOM" id="CLU_1651092_0_0_11"/>
<dbReference type="RefSeq" id="WP_013016537.1">
    <property type="nucleotide sequence ID" value="NC_013947.1"/>
</dbReference>
<keyword evidence="4" id="KW-1185">Reference proteome</keyword>
<organism evidence="3 4">
    <name type="scientific">Stackebrandtia nassauensis (strain DSM 44728 / CIP 108903 / NRRL B-16338 / NBRC 102104 / LLR-40K-21)</name>
    <dbReference type="NCBI Taxonomy" id="446470"/>
    <lineage>
        <taxon>Bacteria</taxon>
        <taxon>Bacillati</taxon>
        <taxon>Actinomycetota</taxon>
        <taxon>Actinomycetes</taxon>
        <taxon>Glycomycetales</taxon>
        <taxon>Glycomycetaceae</taxon>
        <taxon>Stackebrandtia</taxon>
    </lineage>
</organism>
<evidence type="ECO:0000313" key="4">
    <source>
        <dbReference type="Proteomes" id="UP000000844"/>
    </source>
</evidence>
<feature type="region of interest" description="Disordered" evidence="1">
    <location>
        <begin position="1"/>
        <end position="26"/>
    </location>
</feature>
<dbReference type="EMBL" id="CP001778">
    <property type="protein sequence ID" value="ADD40966.1"/>
    <property type="molecule type" value="Genomic_DNA"/>
</dbReference>
<dbReference type="KEGG" id="sna:Snas_1256"/>
<keyword evidence="2" id="KW-0812">Transmembrane</keyword>
<accession>D3PU20</accession>
<dbReference type="AlphaFoldDB" id="D3PU20"/>
<reference evidence="3 4" key="1">
    <citation type="journal article" date="2009" name="Stand. Genomic Sci.">
        <title>Complete genome sequence of Stackebrandtia nassauensis type strain (LLR-40K-21).</title>
        <authorList>
            <person name="Munk C."/>
            <person name="Lapidus A."/>
            <person name="Copeland A."/>
            <person name="Jando M."/>
            <person name="Mayilraj S."/>
            <person name="Glavina Del Rio T."/>
            <person name="Nolan M."/>
            <person name="Chen F."/>
            <person name="Lucas S."/>
            <person name="Tice H."/>
            <person name="Cheng J.F."/>
            <person name="Han C."/>
            <person name="Detter J.C."/>
            <person name="Bruce D."/>
            <person name="Goodwin L."/>
            <person name="Chain P."/>
            <person name="Pitluck S."/>
            <person name="Goker M."/>
            <person name="Ovchinikova G."/>
            <person name="Pati A."/>
            <person name="Ivanova N."/>
            <person name="Mavromatis K."/>
            <person name="Chen A."/>
            <person name="Palaniappan K."/>
            <person name="Land M."/>
            <person name="Hauser L."/>
            <person name="Chang Y.J."/>
            <person name="Jeffries C.D."/>
            <person name="Bristow J."/>
            <person name="Eisen J.A."/>
            <person name="Markowitz V."/>
            <person name="Hugenholtz P."/>
            <person name="Kyrpides N.C."/>
            <person name="Klenk H.P."/>
        </authorList>
    </citation>
    <scope>NUCLEOTIDE SEQUENCE [LARGE SCALE GENOMIC DNA]</scope>
    <source>
        <strain evidence="4">DSM 44728 / CIP 108903 / NRRL B-16338 / NBRC 102104 / LLR-40K-21</strain>
    </source>
</reference>
<keyword evidence="2" id="KW-0472">Membrane</keyword>
<evidence type="ECO:0000256" key="2">
    <source>
        <dbReference type="SAM" id="Phobius"/>
    </source>
</evidence>
<name>D3PU20_STANL</name>
<dbReference type="Proteomes" id="UP000000844">
    <property type="component" value="Chromosome"/>
</dbReference>
<evidence type="ECO:0000256" key="1">
    <source>
        <dbReference type="SAM" id="MobiDB-lite"/>
    </source>
</evidence>
<sequence>MKTSDTSSEAEGGAADEADSGEAVTEVPTKGRPTAFVLLTCGFLACMCCVGGVFAGGSLGWMRMSNLDDVVTGLGEPDGWSTTDASSTPWRAEASLTGPADAEAVARWLSEVGAETSETKASKCLATKKGCTVELKSGGFPVKVEYGPDGENAEATVLVD</sequence>
<keyword evidence="2" id="KW-1133">Transmembrane helix</keyword>
<feature type="transmembrane region" description="Helical" evidence="2">
    <location>
        <begin position="35"/>
        <end position="55"/>
    </location>
</feature>
<evidence type="ECO:0000313" key="3">
    <source>
        <dbReference type="EMBL" id="ADD40966.1"/>
    </source>
</evidence>
<protein>
    <submittedName>
        <fullName evidence="3">Uncharacterized protein</fullName>
    </submittedName>
</protein>